<evidence type="ECO:0000313" key="4">
    <source>
        <dbReference type="EMBL" id="KAK0749137.1"/>
    </source>
</evidence>
<dbReference type="Pfam" id="PF13639">
    <property type="entry name" value="zf-RING_2"/>
    <property type="match status" value="1"/>
</dbReference>
<evidence type="ECO:0000313" key="5">
    <source>
        <dbReference type="Proteomes" id="UP001172155"/>
    </source>
</evidence>
<keyword evidence="5" id="KW-1185">Reference proteome</keyword>
<organism evidence="4 5">
    <name type="scientific">Schizothecium vesticola</name>
    <dbReference type="NCBI Taxonomy" id="314040"/>
    <lineage>
        <taxon>Eukaryota</taxon>
        <taxon>Fungi</taxon>
        <taxon>Dikarya</taxon>
        <taxon>Ascomycota</taxon>
        <taxon>Pezizomycotina</taxon>
        <taxon>Sordariomycetes</taxon>
        <taxon>Sordariomycetidae</taxon>
        <taxon>Sordariales</taxon>
        <taxon>Schizotheciaceae</taxon>
        <taxon>Schizothecium</taxon>
    </lineage>
</organism>
<gene>
    <name evidence="4" type="ORF">B0T18DRAFT_427309</name>
</gene>
<dbReference type="AlphaFoldDB" id="A0AA40F1E5"/>
<evidence type="ECO:0000256" key="2">
    <source>
        <dbReference type="SAM" id="MobiDB-lite"/>
    </source>
</evidence>
<dbReference type="PANTHER" id="PTHR21540:SF0">
    <property type="entry name" value="PHD FAMILY PROTEIN"/>
    <property type="match status" value="1"/>
</dbReference>
<sequence>MGVHQEAVVAGPASSSKRKRKQADASPSADNQHQSPAKKAKKQADADTEEKEKRLRRFRPNAPKAFQEIYERATTQRFYVLRANAAAPPKPLKKRSRSLAPPGAENKQCKHIIYVMARVLRANPDHVYQLALLSSELCDIFVRAPPADNQPGANGAGNDNNRKPLEGDCPICFNEMEAEGEAVVWCKAACGQNVHRECFEMWAATKRQQAGAGGKVDVTCPYCRSVWEGDEDMVKKIEKTGPLNTEGYVNVAEQLGISDQRDPSIYSRWWKGHPRAYRRRT</sequence>
<dbReference type="PROSITE" id="PS50089">
    <property type="entry name" value="ZF_RING_2"/>
    <property type="match status" value="1"/>
</dbReference>
<proteinExistence type="predicted"/>
<dbReference type="EMBL" id="JAUKUD010000003">
    <property type="protein sequence ID" value="KAK0749137.1"/>
    <property type="molecule type" value="Genomic_DNA"/>
</dbReference>
<feature type="region of interest" description="Disordered" evidence="2">
    <location>
        <begin position="1"/>
        <end position="63"/>
    </location>
</feature>
<dbReference type="InterPro" id="IPR013083">
    <property type="entry name" value="Znf_RING/FYVE/PHD"/>
</dbReference>
<feature type="domain" description="RING-type" evidence="3">
    <location>
        <begin position="169"/>
        <end position="224"/>
    </location>
</feature>
<dbReference type="InterPro" id="IPR001841">
    <property type="entry name" value="Znf_RING"/>
</dbReference>
<keyword evidence="1" id="KW-0863">Zinc-finger</keyword>
<name>A0AA40F1E5_9PEZI</name>
<dbReference type="PANTHER" id="PTHR21540">
    <property type="entry name" value="RING FINGER AND SWIM DOMAIN-CONTAINING PROTEIN 2"/>
    <property type="match status" value="1"/>
</dbReference>
<reference evidence="4" key="1">
    <citation type="submission" date="2023-06" db="EMBL/GenBank/DDBJ databases">
        <title>Genome-scale phylogeny and comparative genomics of the fungal order Sordariales.</title>
        <authorList>
            <consortium name="Lawrence Berkeley National Laboratory"/>
            <person name="Hensen N."/>
            <person name="Bonometti L."/>
            <person name="Westerberg I."/>
            <person name="Brannstrom I.O."/>
            <person name="Guillou S."/>
            <person name="Cros-Aarteil S."/>
            <person name="Calhoun S."/>
            <person name="Haridas S."/>
            <person name="Kuo A."/>
            <person name="Mondo S."/>
            <person name="Pangilinan J."/>
            <person name="Riley R."/>
            <person name="LaButti K."/>
            <person name="Andreopoulos B."/>
            <person name="Lipzen A."/>
            <person name="Chen C."/>
            <person name="Yanf M."/>
            <person name="Daum C."/>
            <person name="Ng V."/>
            <person name="Clum A."/>
            <person name="Steindorff A."/>
            <person name="Ohm R."/>
            <person name="Martin F."/>
            <person name="Silar P."/>
            <person name="Natvig D."/>
            <person name="Lalanne C."/>
            <person name="Gautier V."/>
            <person name="Ament-velasquez S.L."/>
            <person name="Kruys A."/>
            <person name="Hutchinson M.I."/>
            <person name="Powell A.J."/>
            <person name="Barry K."/>
            <person name="Miller A.N."/>
            <person name="Grigoriev I.V."/>
            <person name="Debuchy R."/>
            <person name="Gladieux P."/>
            <person name="Thoren M.H."/>
            <person name="Johannesson H."/>
        </authorList>
    </citation>
    <scope>NUCLEOTIDE SEQUENCE</scope>
    <source>
        <strain evidence="4">SMH3187-1</strain>
    </source>
</reference>
<dbReference type="SUPFAM" id="SSF57850">
    <property type="entry name" value="RING/U-box"/>
    <property type="match status" value="1"/>
</dbReference>
<keyword evidence="1" id="KW-0862">Zinc</keyword>
<dbReference type="InterPro" id="IPR039903">
    <property type="entry name" value="Zswim2"/>
</dbReference>
<dbReference type="CDD" id="cd16494">
    <property type="entry name" value="RING-CH-C4HC3_ZSWM2"/>
    <property type="match status" value="1"/>
</dbReference>
<dbReference type="Proteomes" id="UP001172155">
    <property type="component" value="Unassembled WGS sequence"/>
</dbReference>
<dbReference type="GO" id="GO:0061630">
    <property type="term" value="F:ubiquitin protein ligase activity"/>
    <property type="evidence" value="ECO:0007669"/>
    <property type="project" value="InterPro"/>
</dbReference>
<evidence type="ECO:0000259" key="3">
    <source>
        <dbReference type="PROSITE" id="PS50089"/>
    </source>
</evidence>
<evidence type="ECO:0000256" key="1">
    <source>
        <dbReference type="PROSITE-ProRule" id="PRU00175"/>
    </source>
</evidence>
<comment type="caution">
    <text evidence="4">The sequence shown here is derived from an EMBL/GenBank/DDBJ whole genome shotgun (WGS) entry which is preliminary data.</text>
</comment>
<protein>
    <recommendedName>
        <fullName evidence="3">RING-type domain-containing protein</fullName>
    </recommendedName>
</protein>
<dbReference type="Gene3D" id="3.30.40.10">
    <property type="entry name" value="Zinc/RING finger domain, C3HC4 (zinc finger)"/>
    <property type="match status" value="1"/>
</dbReference>
<dbReference type="GO" id="GO:0008270">
    <property type="term" value="F:zinc ion binding"/>
    <property type="evidence" value="ECO:0007669"/>
    <property type="project" value="UniProtKB-KW"/>
</dbReference>
<keyword evidence="1" id="KW-0479">Metal-binding</keyword>
<accession>A0AA40F1E5</accession>
<feature type="compositionally biased region" description="Basic and acidic residues" evidence="2">
    <location>
        <begin position="42"/>
        <end position="53"/>
    </location>
</feature>